<comment type="subcellular location">
    <subcellularLocation>
        <location evidence="1">Membrane</location>
        <topology evidence="1">Multi-pass membrane protein</topology>
    </subcellularLocation>
</comment>
<evidence type="ECO:0000313" key="8">
    <source>
        <dbReference type="EMBL" id="KAF2139862.1"/>
    </source>
</evidence>
<dbReference type="FunFam" id="1.20.1250.20:FF:000409">
    <property type="entry name" value="MFS general substrate transporter"/>
    <property type="match status" value="1"/>
</dbReference>
<dbReference type="EMBL" id="ML995491">
    <property type="protein sequence ID" value="KAF2139862.1"/>
    <property type="molecule type" value="Genomic_DNA"/>
</dbReference>
<feature type="transmembrane region" description="Helical" evidence="6">
    <location>
        <begin position="324"/>
        <end position="348"/>
    </location>
</feature>
<evidence type="ECO:0000256" key="3">
    <source>
        <dbReference type="ARBA" id="ARBA00022692"/>
    </source>
</evidence>
<dbReference type="OrthoDB" id="3639251at2759"/>
<feature type="transmembrane region" description="Helical" evidence="6">
    <location>
        <begin position="219"/>
        <end position="241"/>
    </location>
</feature>
<reference evidence="8" key="1">
    <citation type="journal article" date="2020" name="Stud. Mycol.">
        <title>101 Dothideomycetes genomes: a test case for predicting lifestyles and emergence of pathogens.</title>
        <authorList>
            <person name="Haridas S."/>
            <person name="Albert R."/>
            <person name="Binder M."/>
            <person name="Bloem J."/>
            <person name="Labutti K."/>
            <person name="Salamov A."/>
            <person name="Andreopoulos B."/>
            <person name="Baker S."/>
            <person name="Barry K."/>
            <person name="Bills G."/>
            <person name="Bluhm B."/>
            <person name="Cannon C."/>
            <person name="Castanera R."/>
            <person name="Culley D."/>
            <person name="Daum C."/>
            <person name="Ezra D."/>
            <person name="Gonzalez J."/>
            <person name="Henrissat B."/>
            <person name="Kuo A."/>
            <person name="Liang C."/>
            <person name="Lipzen A."/>
            <person name="Lutzoni F."/>
            <person name="Magnuson J."/>
            <person name="Mondo S."/>
            <person name="Nolan M."/>
            <person name="Ohm R."/>
            <person name="Pangilinan J."/>
            <person name="Park H.-J."/>
            <person name="Ramirez L."/>
            <person name="Alfaro M."/>
            <person name="Sun H."/>
            <person name="Tritt A."/>
            <person name="Yoshinaga Y."/>
            <person name="Zwiers L.-H."/>
            <person name="Turgeon B."/>
            <person name="Goodwin S."/>
            <person name="Spatafora J."/>
            <person name="Crous P."/>
            <person name="Grigoriev I."/>
        </authorList>
    </citation>
    <scope>NUCLEOTIDE SEQUENCE</scope>
    <source>
        <strain evidence="8">CBS 121167</strain>
    </source>
</reference>
<feature type="transmembrane region" description="Helical" evidence="6">
    <location>
        <begin position="449"/>
        <end position="472"/>
    </location>
</feature>
<feature type="domain" description="Major facilitator superfamily (MFS) profile" evidence="7">
    <location>
        <begin position="59"/>
        <end position="477"/>
    </location>
</feature>
<dbReference type="PANTHER" id="PTHR43791:SF47">
    <property type="entry name" value="MAJOR FACILITATOR SUPERFAMILY (MFS) PROFILE DOMAIN-CONTAINING PROTEIN-RELATED"/>
    <property type="match status" value="1"/>
</dbReference>
<dbReference type="InterPro" id="IPR020846">
    <property type="entry name" value="MFS_dom"/>
</dbReference>
<accession>A0A6A6B6U7</accession>
<feature type="transmembrane region" description="Helical" evidence="6">
    <location>
        <begin position="189"/>
        <end position="207"/>
    </location>
</feature>
<proteinExistence type="predicted"/>
<dbReference type="Gene3D" id="1.20.1250.20">
    <property type="entry name" value="MFS general substrate transporter like domains"/>
    <property type="match status" value="2"/>
</dbReference>
<dbReference type="InterPro" id="IPR036259">
    <property type="entry name" value="MFS_trans_sf"/>
</dbReference>
<dbReference type="Proteomes" id="UP000799438">
    <property type="component" value="Unassembled WGS sequence"/>
</dbReference>
<dbReference type="SUPFAM" id="SSF103473">
    <property type="entry name" value="MFS general substrate transporter"/>
    <property type="match status" value="1"/>
</dbReference>
<evidence type="ECO:0000256" key="2">
    <source>
        <dbReference type="ARBA" id="ARBA00022448"/>
    </source>
</evidence>
<dbReference type="PANTHER" id="PTHR43791">
    <property type="entry name" value="PERMEASE-RELATED"/>
    <property type="match status" value="1"/>
</dbReference>
<feature type="transmembrane region" description="Helical" evidence="6">
    <location>
        <begin position="59"/>
        <end position="77"/>
    </location>
</feature>
<protein>
    <recommendedName>
        <fullName evidence="7">Major facilitator superfamily (MFS) profile domain-containing protein</fullName>
    </recommendedName>
</protein>
<dbReference type="FunFam" id="1.20.1250.20:FF:000511">
    <property type="entry name" value="MFS general substrate transporter"/>
    <property type="match status" value="1"/>
</dbReference>
<feature type="transmembrane region" description="Helical" evidence="6">
    <location>
        <begin position="126"/>
        <end position="148"/>
    </location>
</feature>
<keyword evidence="9" id="KW-1185">Reference proteome</keyword>
<dbReference type="GO" id="GO:0016020">
    <property type="term" value="C:membrane"/>
    <property type="evidence" value="ECO:0007669"/>
    <property type="project" value="UniProtKB-SubCell"/>
</dbReference>
<dbReference type="AlphaFoldDB" id="A0A6A6B6U7"/>
<dbReference type="GO" id="GO:0022857">
    <property type="term" value="F:transmembrane transporter activity"/>
    <property type="evidence" value="ECO:0007669"/>
    <property type="project" value="InterPro"/>
</dbReference>
<evidence type="ECO:0000259" key="7">
    <source>
        <dbReference type="PROSITE" id="PS50850"/>
    </source>
</evidence>
<dbReference type="GeneID" id="54294652"/>
<evidence type="ECO:0000256" key="1">
    <source>
        <dbReference type="ARBA" id="ARBA00004141"/>
    </source>
</evidence>
<dbReference type="RefSeq" id="XP_033395575.1">
    <property type="nucleotide sequence ID" value="XM_033537156.1"/>
</dbReference>
<keyword evidence="4 6" id="KW-1133">Transmembrane helix</keyword>
<feature type="transmembrane region" description="Helical" evidence="6">
    <location>
        <begin position="360"/>
        <end position="379"/>
    </location>
</feature>
<feature type="transmembrane region" description="Helical" evidence="6">
    <location>
        <begin position="294"/>
        <end position="318"/>
    </location>
</feature>
<sequence length="500" mass="55021">MPSAGAADSFKQDVEKSRVEHIDAIYNVNTSDTDVKQPEVPEFTPEEQRRIIHRIDRRLVVTVGVMYCISLMDRTNLSAAQIAGMSVELNMEVGYRYSIVTLVFFITYVIFQPPSTVIVRKIGPRLHLSVICILWGACMIGMGFVHSWGALSGLRAILGILEAGFFPSSVYLLSTWYVRYDMGKRYSSFYIIGCVASAFAGILAYGLMQMDGLSNLGGWRWIFIIEGILTCLIGLLGYWLLVGFPDSTQKAWRFLTPAETAFIIARVNADRADATTTPFSLRTYVAAALDVKTWLYALVFFNSTTISYALAFFLPIILRQNMGFSIGAAQCLVAPPYAFAGLVMYAAGWAGDRYRLRGPVVLFNSLLCILGLPIMGFAHSAGVRYFGVFLVTAGANCNIPAAMTYQSTNIRGQWKRAFCSATLVGFGGIGGIAGSLVFRSQDAPAYRPGIWACIACALFNVLLVAVLSALFWRANRRQAKGEVLEPTGADDEGSDFRYTY</sequence>
<dbReference type="InterPro" id="IPR011701">
    <property type="entry name" value="MFS"/>
</dbReference>
<evidence type="ECO:0000256" key="6">
    <source>
        <dbReference type="SAM" id="Phobius"/>
    </source>
</evidence>
<evidence type="ECO:0000313" key="9">
    <source>
        <dbReference type="Proteomes" id="UP000799438"/>
    </source>
</evidence>
<feature type="transmembrane region" description="Helical" evidence="6">
    <location>
        <begin position="417"/>
        <end position="437"/>
    </location>
</feature>
<gene>
    <name evidence="8" type="ORF">K452DRAFT_231274</name>
</gene>
<evidence type="ECO:0000256" key="5">
    <source>
        <dbReference type="ARBA" id="ARBA00023136"/>
    </source>
</evidence>
<dbReference type="PROSITE" id="PS50850">
    <property type="entry name" value="MFS"/>
    <property type="match status" value="1"/>
</dbReference>
<feature type="transmembrane region" description="Helical" evidence="6">
    <location>
        <begin position="97"/>
        <end position="119"/>
    </location>
</feature>
<dbReference type="Pfam" id="PF07690">
    <property type="entry name" value="MFS_1"/>
    <property type="match status" value="1"/>
</dbReference>
<keyword evidence="3 6" id="KW-0812">Transmembrane</keyword>
<feature type="transmembrane region" description="Helical" evidence="6">
    <location>
        <begin position="154"/>
        <end position="177"/>
    </location>
</feature>
<keyword evidence="2" id="KW-0813">Transport</keyword>
<organism evidence="8 9">
    <name type="scientific">Aplosporella prunicola CBS 121167</name>
    <dbReference type="NCBI Taxonomy" id="1176127"/>
    <lineage>
        <taxon>Eukaryota</taxon>
        <taxon>Fungi</taxon>
        <taxon>Dikarya</taxon>
        <taxon>Ascomycota</taxon>
        <taxon>Pezizomycotina</taxon>
        <taxon>Dothideomycetes</taxon>
        <taxon>Dothideomycetes incertae sedis</taxon>
        <taxon>Botryosphaeriales</taxon>
        <taxon>Aplosporellaceae</taxon>
        <taxon>Aplosporella</taxon>
    </lineage>
</organism>
<feature type="transmembrane region" description="Helical" evidence="6">
    <location>
        <begin position="385"/>
        <end position="405"/>
    </location>
</feature>
<name>A0A6A6B6U7_9PEZI</name>
<keyword evidence="5 6" id="KW-0472">Membrane</keyword>
<evidence type="ECO:0000256" key="4">
    <source>
        <dbReference type="ARBA" id="ARBA00022989"/>
    </source>
</evidence>